<evidence type="ECO:0000313" key="1">
    <source>
        <dbReference type="EMBL" id="AVK97124.1"/>
    </source>
</evidence>
<dbReference type="EMBL" id="CP019980">
    <property type="protein sequence ID" value="AVK97124.1"/>
    <property type="molecule type" value="Genomic_DNA"/>
</dbReference>
<accession>A0A2S0K1J0</accession>
<dbReference type="Proteomes" id="UP000255295">
    <property type="component" value="Unassembled WGS sequence"/>
</dbReference>
<evidence type="ECO:0000313" key="4">
    <source>
        <dbReference type="Proteomes" id="UP000255295"/>
    </source>
</evidence>
<dbReference type="EMBL" id="UFSZ01000001">
    <property type="protein sequence ID" value="SUV17010.1"/>
    <property type="molecule type" value="Genomic_DNA"/>
</dbReference>
<dbReference type="Proteomes" id="UP000238825">
    <property type="component" value="Chromosome"/>
</dbReference>
<evidence type="ECO:0000313" key="2">
    <source>
        <dbReference type="EMBL" id="SUV17010.1"/>
    </source>
</evidence>
<evidence type="ECO:0000313" key="3">
    <source>
        <dbReference type="Proteomes" id="UP000238825"/>
    </source>
</evidence>
<reference evidence="2 4" key="2">
    <citation type="submission" date="2018-06" db="EMBL/GenBank/DDBJ databases">
        <authorList>
            <consortium name="Pathogen Informatics"/>
            <person name="Doyle S."/>
        </authorList>
    </citation>
    <scope>NUCLEOTIDE SEQUENCE [LARGE SCALE GENOMIC DNA]</scope>
    <source>
        <strain evidence="2 4">NCTC10338</strain>
    </source>
</reference>
<name>A0A2S0K1J0_LYSSH</name>
<protein>
    <submittedName>
        <fullName evidence="1">Uncharacterized protein</fullName>
    </submittedName>
</protein>
<sequence length="86" mass="10350">MHVLLWGKELGRNSEISILRKNFIKMLLFLGSLNSLVKFPFNRTIKFNVEYLRNSRIRTEKNVEKMNFKSKFVLNAFKFFKYSINI</sequence>
<reference evidence="1 3" key="1">
    <citation type="submission" date="2017-03" db="EMBL/GenBank/DDBJ databases">
        <title>The whole genome sequencing and assembly of Lysinibacillus sphaericus DSM 28T strain.</title>
        <authorList>
            <person name="Lee Y.-J."/>
            <person name="Yi H."/>
            <person name="Bahn Y.-S."/>
            <person name="Kim J.F."/>
            <person name="Lee D.-W."/>
        </authorList>
    </citation>
    <scope>NUCLEOTIDE SEQUENCE [LARGE SCALE GENOMIC DNA]</scope>
    <source>
        <strain evidence="1 3">DSM 28</strain>
    </source>
</reference>
<organism evidence="1 3">
    <name type="scientific">Lysinibacillus sphaericus</name>
    <name type="common">Bacillus sphaericus</name>
    <dbReference type="NCBI Taxonomy" id="1421"/>
    <lineage>
        <taxon>Bacteria</taxon>
        <taxon>Bacillati</taxon>
        <taxon>Bacillota</taxon>
        <taxon>Bacilli</taxon>
        <taxon>Bacillales</taxon>
        <taxon>Bacillaceae</taxon>
        <taxon>Lysinibacillus</taxon>
    </lineage>
</organism>
<gene>
    <name evidence="1" type="ORF">LS41612_13050</name>
    <name evidence="2" type="ORF">NCTC10338_02097</name>
</gene>
<proteinExistence type="predicted"/>
<dbReference type="AlphaFoldDB" id="A0A2S0K1J0"/>